<evidence type="ECO:0000313" key="1">
    <source>
        <dbReference type="EMBL" id="GAB57362.1"/>
    </source>
</evidence>
<protein>
    <submittedName>
        <fullName evidence="1">Uncharacterized protein</fullName>
    </submittedName>
</protein>
<dbReference type="Proteomes" id="UP000004374">
    <property type="component" value="Unassembled WGS sequence"/>
</dbReference>
<name>I1DTI4_9GAMM</name>
<dbReference type="STRING" id="562729.RNAN_0325"/>
<keyword evidence="2" id="KW-1185">Reference proteome</keyword>
<dbReference type="EMBL" id="BAFK01000002">
    <property type="protein sequence ID" value="GAB57362.1"/>
    <property type="molecule type" value="Genomic_DNA"/>
</dbReference>
<accession>I1DTI4</accession>
<organism evidence="1 2">
    <name type="scientific">Rheinheimera nanhaiensis E407-8</name>
    <dbReference type="NCBI Taxonomy" id="562729"/>
    <lineage>
        <taxon>Bacteria</taxon>
        <taxon>Pseudomonadati</taxon>
        <taxon>Pseudomonadota</taxon>
        <taxon>Gammaproteobacteria</taxon>
        <taxon>Chromatiales</taxon>
        <taxon>Chromatiaceae</taxon>
        <taxon>Rheinheimera</taxon>
    </lineage>
</organism>
<proteinExistence type="predicted"/>
<sequence length="40" mass="4610">MYVTNNENKDSYHSHVIHRLLPKRRKHSRRAGYSASATAG</sequence>
<evidence type="ECO:0000313" key="2">
    <source>
        <dbReference type="Proteomes" id="UP000004374"/>
    </source>
</evidence>
<reference evidence="1 2" key="1">
    <citation type="journal article" date="2012" name="J. Bacteriol.">
        <title>Genome Sequence of the Protease-Producing Bacterium Rheinheimera nanhaiensis E407-8T, Isolated from Deep-Sea Sediment of the South China Sea.</title>
        <authorList>
            <person name="Zhang X.-Y."/>
            <person name="Zhang Y.-J."/>
            <person name="Qin Q.-L."/>
            <person name="Xie B.-B."/>
            <person name="Chen X.-L."/>
            <person name="Zhou B.-C."/>
            <person name="Zhang Y.-Z."/>
        </authorList>
    </citation>
    <scope>NUCLEOTIDE SEQUENCE [LARGE SCALE GENOMIC DNA]</scope>
    <source>
        <strain evidence="1 2">E407-8</strain>
    </source>
</reference>
<dbReference type="AlphaFoldDB" id="I1DTI4"/>
<gene>
    <name evidence="1" type="ORF">RNAN_0325</name>
</gene>
<comment type="caution">
    <text evidence="1">The sequence shown here is derived from an EMBL/GenBank/DDBJ whole genome shotgun (WGS) entry which is preliminary data.</text>
</comment>